<evidence type="ECO:0000256" key="6">
    <source>
        <dbReference type="ARBA" id="ARBA00023136"/>
    </source>
</evidence>
<dbReference type="InterPro" id="IPR012332">
    <property type="entry name" value="Autotransporter_pectin_lyase_C"/>
</dbReference>
<comment type="caution">
    <text evidence="11">The sequence shown here is derived from an EMBL/GenBank/DDBJ whole genome shotgun (WGS) entry which is preliminary data.</text>
</comment>
<keyword evidence="9" id="KW-0812">Transmembrane</keyword>
<dbReference type="Gene3D" id="2.160.20.20">
    <property type="match status" value="1"/>
</dbReference>
<dbReference type="NCBIfam" id="TIGR01376">
    <property type="entry name" value="POMP_repeat"/>
    <property type="match status" value="1"/>
</dbReference>
<dbReference type="PANTHER" id="PTHR11319">
    <property type="entry name" value="G PROTEIN-COUPLED RECEPTOR-RELATED"/>
    <property type="match status" value="1"/>
</dbReference>
<dbReference type="EMBL" id="VULO01000001">
    <property type="protein sequence ID" value="MSS83305.1"/>
    <property type="molecule type" value="Genomic_DNA"/>
</dbReference>
<dbReference type="InterPro" id="IPR013378">
    <property type="entry name" value="InlB-like_B-rpt"/>
</dbReference>
<evidence type="ECO:0000256" key="9">
    <source>
        <dbReference type="SAM" id="Phobius"/>
    </source>
</evidence>
<dbReference type="RefSeq" id="WP_154542635.1">
    <property type="nucleotide sequence ID" value="NZ_VULO01000001.1"/>
</dbReference>
<name>A0A6N7W1Y4_9ACTO</name>
<dbReference type="AlphaFoldDB" id="A0A6N7W1Y4"/>
<evidence type="ECO:0000256" key="2">
    <source>
        <dbReference type="ARBA" id="ARBA00004442"/>
    </source>
</evidence>
<keyword evidence="12" id="KW-1185">Reference proteome</keyword>
<dbReference type="InterPro" id="IPR003368">
    <property type="entry name" value="POMP_repeat"/>
</dbReference>
<keyword evidence="9" id="KW-1133">Transmembrane helix</keyword>
<sequence>MASKLRAKAALTVSVLAVTGCGISTTAWSAEPPQEATETNGSRTDWLPEPTDDLDDLTLPVHLPAEVAQMEAEISPSLVERGLVDGDEPNDLDNRNGTGTFRVSGDLVGTFDTLTQALDAVNDDPGSDYTLTLTADFNADDAVPVIPSGKRVTLTSEEGSDFTIFSPSARHLSVTGELTLENITLDGVDTAGGIDVISGVLTVGPGTSIRNCREAIGGAISARLHSTVSITGGEIRDNTARSTYFGIGGGVYLLESDLEMSGGVISGNDAWHGGGVYAAKGSTFDFDGGEIRANTVTASGGTGTGGGVYVYASSTLTMNGGVIADNVAEKWGGGIYAAITSQVQGDPKTAANVFIHGGQIEGNTAEYGAGVAAQYVGHVTMDGGVIRGNTASYGGGGIAAVGSYFEDHGVDLAVTGGEISGNSAEVLGGGIWLRGSFTYRITATIGTLGSDSGPLISENRSQYGGGVAVYSDDDARLADLVMNSGTIGANFAQKEGGGLALIGGIDAALKGGLIGGLGAANVAGHGGGIATRGLPNVDSPNILDVSGTNIADNSASVESDQDDDELAGKGGGIYLSSSDRMRLESAVTGNSARNDGGGIYVSQTATLETIGGAQITDNEAGKDGGGIYTADFDTYEDLTPADYQNLTTSDQTVFADNQASQGYLPPEIAADYLNIGYASTSSGPSGSYSNPLNNLDINYVGPTLGVSIKYHANGGSGAFTSSSSSGSSYQVLSPAETGITWAGHRFVGWNTASDGSGQYWQPGSTMVVDGDVDLYAQWVTEGEPGPSGPTGPTGPTGTDPDVPTVPEANDLSRTGIDAGILILAGGLLVTGLLLTARSINKRRFS</sequence>
<evidence type="ECO:0000256" key="10">
    <source>
        <dbReference type="SAM" id="SignalP"/>
    </source>
</evidence>
<evidence type="ECO:0000256" key="1">
    <source>
        <dbReference type="ARBA" id="ARBA00004196"/>
    </source>
</evidence>
<protein>
    <submittedName>
        <fullName evidence="11">InlB B-repeat-containing protein</fullName>
    </submittedName>
</protein>
<dbReference type="GO" id="GO:0009279">
    <property type="term" value="C:cell outer membrane"/>
    <property type="evidence" value="ECO:0007669"/>
    <property type="project" value="UniProtKB-SubCell"/>
</dbReference>
<feature type="transmembrane region" description="Helical" evidence="9">
    <location>
        <begin position="818"/>
        <end position="836"/>
    </location>
</feature>
<feature type="chain" id="PRO_5027064573" evidence="10">
    <location>
        <begin position="30"/>
        <end position="845"/>
    </location>
</feature>
<keyword evidence="7" id="KW-0998">Cell outer membrane</keyword>
<dbReference type="SUPFAM" id="SSF51126">
    <property type="entry name" value="Pectin lyase-like"/>
    <property type="match status" value="1"/>
</dbReference>
<proteinExistence type="predicted"/>
<feature type="region of interest" description="Disordered" evidence="8">
    <location>
        <begin position="780"/>
        <end position="808"/>
    </location>
</feature>
<feature type="compositionally biased region" description="Low complexity" evidence="8">
    <location>
        <begin position="793"/>
        <end position="807"/>
    </location>
</feature>
<dbReference type="Proteomes" id="UP000470875">
    <property type="component" value="Unassembled WGS sequence"/>
</dbReference>
<dbReference type="Gene3D" id="2.60.40.4270">
    <property type="entry name" value="Listeria-Bacteroides repeat domain"/>
    <property type="match status" value="1"/>
</dbReference>
<dbReference type="PANTHER" id="PTHR11319:SF35">
    <property type="entry name" value="OUTER MEMBRANE PROTEIN PMPC-RELATED"/>
    <property type="match status" value="1"/>
</dbReference>
<evidence type="ECO:0000256" key="8">
    <source>
        <dbReference type="SAM" id="MobiDB-lite"/>
    </source>
</evidence>
<dbReference type="SMART" id="SM00710">
    <property type="entry name" value="PbH1"/>
    <property type="match status" value="12"/>
</dbReference>
<feature type="region of interest" description="Disordered" evidence="8">
    <location>
        <begin position="27"/>
        <end position="46"/>
    </location>
</feature>
<evidence type="ECO:0000313" key="11">
    <source>
        <dbReference type="EMBL" id="MSS83305.1"/>
    </source>
</evidence>
<dbReference type="InterPro" id="IPR042229">
    <property type="entry name" value="Listeria/Bacterioides_rpt_sf"/>
</dbReference>
<keyword evidence="5 10" id="KW-0732">Signal</keyword>
<dbReference type="Pfam" id="PF09479">
    <property type="entry name" value="Flg_new"/>
    <property type="match status" value="1"/>
</dbReference>
<evidence type="ECO:0000256" key="3">
    <source>
        <dbReference type="ARBA" id="ARBA00004613"/>
    </source>
</evidence>
<dbReference type="PROSITE" id="PS51257">
    <property type="entry name" value="PROKAR_LIPOPROTEIN"/>
    <property type="match status" value="1"/>
</dbReference>
<keyword evidence="6 9" id="KW-0472">Membrane</keyword>
<evidence type="ECO:0000256" key="5">
    <source>
        <dbReference type="ARBA" id="ARBA00022729"/>
    </source>
</evidence>
<dbReference type="GO" id="GO:0005576">
    <property type="term" value="C:extracellular region"/>
    <property type="evidence" value="ECO:0007669"/>
    <property type="project" value="UniProtKB-SubCell"/>
</dbReference>
<gene>
    <name evidence="11" type="ORF">FYJ24_00690</name>
</gene>
<organism evidence="11 12">
    <name type="scientific">Scrofimicrobium canadense</name>
    <dbReference type="NCBI Taxonomy" id="2652290"/>
    <lineage>
        <taxon>Bacteria</taxon>
        <taxon>Bacillati</taxon>
        <taxon>Actinomycetota</taxon>
        <taxon>Actinomycetes</taxon>
        <taxon>Actinomycetales</taxon>
        <taxon>Actinomycetaceae</taxon>
        <taxon>Scrofimicrobium</taxon>
    </lineage>
</organism>
<accession>A0A6N7W1Y4</accession>
<comment type="subcellular location">
    <subcellularLocation>
        <location evidence="1">Cell envelope</location>
    </subcellularLocation>
    <subcellularLocation>
        <location evidence="2">Cell outer membrane</location>
    </subcellularLocation>
    <subcellularLocation>
        <location evidence="3">Secreted</location>
    </subcellularLocation>
</comment>
<dbReference type="InterPro" id="IPR011050">
    <property type="entry name" value="Pectin_lyase_fold/virulence"/>
</dbReference>
<evidence type="ECO:0000313" key="12">
    <source>
        <dbReference type="Proteomes" id="UP000470875"/>
    </source>
</evidence>
<feature type="signal peptide" evidence="10">
    <location>
        <begin position="1"/>
        <end position="29"/>
    </location>
</feature>
<evidence type="ECO:0000256" key="4">
    <source>
        <dbReference type="ARBA" id="ARBA00022525"/>
    </source>
</evidence>
<reference evidence="11 12" key="1">
    <citation type="submission" date="2019-08" db="EMBL/GenBank/DDBJ databases">
        <title>In-depth cultivation of the pig gut microbiome towards novel bacterial diversity and tailored functional studies.</title>
        <authorList>
            <person name="Wylensek D."/>
            <person name="Hitch T.C.A."/>
            <person name="Clavel T."/>
        </authorList>
    </citation>
    <scope>NUCLEOTIDE SEQUENCE [LARGE SCALE GENOMIC DNA]</scope>
    <source>
        <strain evidence="11 12">WB03_NA08</strain>
    </source>
</reference>
<dbReference type="InterPro" id="IPR006626">
    <property type="entry name" value="PbH1"/>
</dbReference>
<keyword evidence="4" id="KW-0964">Secreted</keyword>
<evidence type="ECO:0000256" key="7">
    <source>
        <dbReference type="ARBA" id="ARBA00023237"/>
    </source>
</evidence>